<evidence type="ECO:0000313" key="3">
    <source>
        <dbReference type="EMBL" id="GBO14025.1"/>
    </source>
</evidence>
<gene>
    <name evidence="3" type="ORF">AVEN_240043_1</name>
</gene>
<dbReference type="SUPFAM" id="SSF56112">
    <property type="entry name" value="Protein kinase-like (PK-like)"/>
    <property type="match status" value="1"/>
</dbReference>
<dbReference type="Gene3D" id="1.10.510.10">
    <property type="entry name" value="Transferase(Phosphotransferase) domain 1"/>
    <property type="match status" value="1"/>
</dbReference>
<dbReference type="GO" id="GO:0003676">
    <property type="term" value="F:nucleic acid binding"/>
    <property type="evidence" value="ECO:0007669"/>
    <property type="project" value="InterPro"/>
</dbReference>
<feature type="domain" description="Protein kinase" evidence="2">
    <location>
        <begin position="1"/>
        <end position="143"/>
    </location>
</feature>
<evidence type="ECO:0000256" key="1">
    <source>
        <dbReference type="SAM" id="MobiDB-lite"/>
    </source>
</evidence>
<feature type="region of interest" description="Disordered" evidence="1">
    <location>
        <begin position="1"/>
        <end position="22"/>
    </location>
</feature>
<evidence type="ECO:0000259" key="2">
    <source>
        <dbReference type="PROSITE" id="PS50011"/>
    </source>
</evidence>
<proteinExistence type="predicted"/>
<protein>
    <recommendedName>
        <fullName evidence="2">Protein kinase domain-containing protein</fullName>
    </recommendedName>
</protein>
<comment type="caution">
    <text evidence="3">The sequence shown here is derived from an EMBL/GenBank/DDBJ whole genome shotgun (WGS) entry which is preliminary data.</text>
</comment>
<organism evidence="3 4">
    <name type="scientific">Araneus ventricosus</name>
    <name type="common">Orbweaver spider</name>
    <name type="synonym">Epeira ventricosa</name>
    <dbReference type="NCBI Taxonomy" id="182803"/>
    <lineage>
        <taxon>Eukaryota</taxon>
        <taxon>Metazoa</taxon>
        <taxon>Ecdysozoa</taxon>
        <taxon>Arthropoda</taxon>
        <taxon>Chelicerata</taxon>
        <taxon>Arachnida</taxon>
        <taxon>Araneae</taxon>
        <taxon>Araneomorphae</taxon>
        <taxon>Entelegynae</taxon>
        <taxon>Araneoidea</taxon>
        <taxon>Araneidae</taxon>
        <taxon>Araneus</taxon>
    </lineage>
</organism>
<dbReference type="Gene3D" id="3.30.420.10">
    <property type="entry name" value="Ribonuclease H-like superfamily/Ribonuclease H"/>
    <property type="match status" value="1"/>
</dbReference>
<dbReference type="InterPro" id="IPR000719">
    <property type="entry name" value="Prot_kinase_dom"/>
</dbReference>
<name>A0A4Y2ULV3_ARAVE</name>
<dbReference type="Proteomes" id="UP000499080">
    <property type="component" value="Unassembled WGS sequence"/>
</dbReference>
<accession>A0A4Y2ULV3</accession>
<dbReference type="GO" id="GO:0005524">
    <property type="term" value="F:ATP binding"/>
    <property type="evidence" value="ECO:0007669"/>
    <property type="project" value="InterPro"/>
</dbReference>
<reference evidence="3 4" key="1">
    <citation type="journal article" date="2019" name="Sci. Rep.">
        <title>Orb-weaving spider Araneus ventricosus genome elucidates the spidroin gene catalogue.</title>
        <authorList>
            <person name="Kono N."/>
            <person name="Nakamura H."/>
            <person name="Ohtoshi R."/>
            <person name="Moran D.A.P."/>
            <person name="Shinohara A."/>
            <person name="Yoshida Y."/>
            <person name="Fujiwara M."/>
            <person name="Mori M."/>
            <person name="Tomita M."/>
            <person name="Arakawa K."/>
        </authorList>
    </citation>
    <scope>NUCLEOTIDE SEQUENCE [LARGE SCALE GENOMIC DNA]</scope>
</reference>
<dbReference type="InterPro" id="IPR052709">
    <property type="entry name" value="Transposase-MT_Hybrid"/>
</dbReference>
<dbReference type="PANTHER" id="PTHR46060">
    <property type="entry name" value="MARINER MOS1 TRANSPOSASE-LIKE PROTEIN"/>
    <property type="match status" value="1"/>
</dbReference>
<dbReference type="GO" id="GO:0004672">
    <property type="term" value="F:protein kinase activity"/>
    <property type="evidence" value="ECO:0007669"/>
    <property type="project" value="InterPro"/>
</dbReference>
<dbReference type="InterPro" id="IPR011009">
    <property type="entry name" value="Kinase-like_dom_sf"/>
</dbReference>
<evidence type="ECO:0000313" key="4">
    <source>
        <dbReference type="Proteomes" id="UP000499080"/>
    </source>
</evidence>
<dbReference type="EMBL" id="BGPR01038219">
    <property type="protein sequence ID" value="GBO14025.1"/>
    <property type="molecule type" value="Genomic_DNA"/>
</dbReference>
<dbReference type="PROSITE" id="PS50011">
    <property type="entry name" value="PROTEIN_KINASE_DOM"/>
    <property type="match status" value="1"/>
</dbReference>
<dbReference type="PANTHER" id="PTHR46060:SF1">
    <property type="entry name" value="MARINER MOS1 TRANSPOSASE-LIKE PROTEIN"/>
    <property type="match status" value="1"/>
</dbReference>
<dbReference type="AlphaFoldDB" id="A0A4Y2ULV3"/>
<sequence>MTSDYPMCTTPPETSRTRRNERRNDGRNFDVWSYGIMTMELLTNFHIARSFPSNHMSTDTRYACMRNGGGGIHRKNANCPDRCGNHSWHNMEETFTEKMQTALPAVEIIHGDILMALDILHSFLRRHPSARMAAEVGMEHSFLRRHPSARMTAEVGMEHSFLRRHPSARMTAEVGMEHSFLRRHPSARMTAEVGMEHSFHRLISTESSEDNNEKILKCLCDAESYIRGMKISRNGPSILNSNRRTGFLGFLVCIKILKQAIHQSHIYGWEVLEHPPYSPDLSPCDFHIFGALKKALQGTRFHSEDAVKEAVQDFLKNQPRSFYSNGIAL</sequence>
<dbReference type="InterPro" id="IPR036397">
    <property type="entry name" value="RNaseH_sf"/>
</dbReference>
<keyword evidence="4" id="KW-1185">Reference proteome</keyword>